<evidence type="ECO:0000256" key="3">
    <source>
        <dbReference type="ARBA" id="ARBA00023002"/>
    </source>
</evidence>
<dbReference type="GO" id="GO:0016616">
    <property type="term" value="F:oxidoreductase activity, acting on the CH-OH group of donors, NAD or NADP as acceptor"/>
    <property type="evidence" value="ECO:0007669"/>
    <property type="project" value="UniProtKB-ARBA"/>
</dbReference>
<feature type="domain" description="NADP-dependent oxidoreductase" evidence="6">
    <location>
        <begin position="71"/>
        <end position="240"/>
    </location>
</feature>
<protein>
    <recommendedName>
        <fullName evidence="6">NADP-dependent oxidoreductase domain-containing protein</fullName>
    </recommendedName>
</protein>
<keyword evidence="8" id="KW-1185">Reference proteome</keyword>
<dbReference type="Proteomes" id="UP000297777">
    <property type="component" value="Unassembled WGS sequence"/>
</dbReference>
<dbReference type="InterPro" id="IPR023210">
    <property type="entry name" value="NADP_OxRdtase_dom"/>
</dbReference>
<dbReference type="InterPro" id="IPR036812">
    <property type="entry name" value="NAD(P)_OxRdtase_dom_sf"/>
</dbReference>
<sequence length="260" mass="29359">MIGFGTGTAWYQEDPEEPVNRDLVDVLKAAIERGFHHIDAPDAYGTEEEVGVAIKECDIPRKEIFVTTKVLEADYVDLYLFRLPYLAKRLSDLQQIWLSMEQVKVSENAQSIGVSNHQRPHIEEILKVATIIPALNQLEFHPYLQRAHDYLPWMRAHGIEVASFNGLTPITKARPGPLDDILAEIAARNQVPENAVLISWQTAQSVVATTTTMKVGRLEDYAAAVQLKLSREEQENITQVGLTHHLRAWAPDRFDPDDKS</sequence>
<dbReference type="Pfam" id="PF00248">
    <property type="entry name" value="Aldo_ket_red"/>
    <property type="match status" value="2"/>
</dbReference>
<dbReference type="PANTHER" id="PTHR43827:SF3">
    <property type="entry name" value="NADP-DEPENDENT OXIDOREDUCTASE DOMAIN-CONTAINING PROTEIN"/>
    <property type="match status" value="1"/>
</dbReference>
<proteinExistence type="inferred from homology"/>
<evidence type="ECO:0000256" key="5">
    <source>
        <dbReference type="PIRSR" id="PIRSR000097-3"/>
    </source>
</evidence>
<dbReference type="InterPro" id="IPR020471">
    <property type="entry name" value="AKR"/>
</dbReference>
<evidence type="ECO:0000256" key="1">
    <source>
        <dbReference type="ARBA" id="ARBA00007905"/>
    </source>
</evidence>
<accession>A0A4Z1E839</accession>
<feature type="domain" description="NADP-dependent oxidoreductase" evidence="6">
    <location>
        <begin position="2"/>
        <end position="70"/>
    </location>
</feature>
<comment type="similarity">
    <text evidence="1">Belongs to the aldo/keto reductase family.</text>
</comment>
<feature type="site" description="Lowers pKa of active site Tyr" evidence="5">
    <location>
        <position position="69"/>
    </location>
</feature>
<evidence type="ECO:0000256" key="2">
    <source>
        <dbReference type="ARBA" id="ARBA00022857"/>
    </source>
</evidence>
<dbReference type="Gene3D" id="3.20.20.100">
    <property type="entry name" value="NADP-dependent oxidoreductase domain"/>
    <property type="match status" value="1"/>
</dbReference>
<reference evidence="7 8" key="1">
    <citation type="submission" date="2017-12" db="EMBL/GenBank/DDBJ databases">
        <title>Comparative genomics of Botrytis spp.</title>
        <authorList>
            <person name="Valero-Jimenez C.A."/>
            <person name="Tapia P."/>
            <person name="Veloso J."/>
            <person name="Silva-Moreno E."/>
            <person name="Staats M."/>
            <person name="Valdes J.H."/>
            <person name="Van Kan J.A.L."/>
        </authorList>
    </citation>
    <scope>NUCLEOTIDE SEQUENCE [LARGE SCALE GENOMIC DNA]</scope>
    <source>
        <strain evidence="7 8">Bt9001</strain>
    </source>
</reference>
<comment type="caution">
    <text evidence="7">The sequence shown here is derived from an EMBL/GenBank/DDBJ whole genome shotgun (WGS) entry which is preliminary data.</text>
</comment>
<evidence type="ECO:0000256" key="4">
    <source>
        <dbReference type="PIRSR" id="PIRSR000097-1"/>
    </source>
</evidence>
<dbReference type="SUPFAM" id="SSF51430">
    <property type="entry name" value="NAD(P)-linked oxidoreductase"/>
    <property type="match status" value="1"/>
</dbReference>
<organism evidence="7 8">
    <name type="scientific">Botrytis tulipae</name>
    <dbReference type="NCBI Taxonomy" id="87230"/>
    <lineage>
        <taxon>Eukaryota</taxon>
        <taxon>Fungi</taxon>
        <taxon>Dikarya</taxon>
        <taxon>Ascomycota</taxon>
        <taxon>Pezizomycotina</taxon>
        <taxon>Leotiomycetes</taxon>
        <taxon>Helotiales</taxon>
        <taxon>Sclerotiniaceae</taxon>
        <taxon>Botrytis</taxon>
    </lineage>
</organism>
<dbReference type="AlphaFoldDB" id="A0A4Z1E839"/>
<evidence type="ECO:0000313" key="7">
    <source>
        <dbReference type="EMBL" id="TGO07389.1"/>
    </source>
</evidence>
<gene>
    <name evidence="7" type="ORF">BTUL_0284g00030</name>
</gene>
<feature type="active site" description="Proton donor" evidence="4">
    <location>
        <position position="44"/>
    </location>
</feature>
<keyword evidence="3" id="KW-0560">Oxidoreductase</keyword>
<name>A0A4Z1E839_9HELO</name>
<evidence type="ECO:0000313" key="8">
    <source>
        <dbReference type="Proteomes" id="UP000297777"/>
    </source>
</evidence>
<dbReference type="EMBL" id="PQXH01000282">
    <property type="protein sequence ID" value="TGO07389.1"/>
    <property type="molecule type" value="Genomic_DNA"/>
</dbReference>
<evidence type="ECO:0000259" key="6">
    <source>
        <dbReference type="Pfam" id="PF00248"/>
    </source>
</evidence>
<dbReference type="OrthoDB" id="416253at2759"/>
<dbReference type="PRINTS" id="PR00069">
    <property type="entry name" value="ALDKETRDTASE"/>
</dbReference>
<keyword evidence="2" id="KW-0521">NADP</keyword>
<dbReference type="PIRSF" id="PIRSF000097">
    <property type="entry name" value="AKR"/>
    <property type="match status" value="1"/>
</dbReference>
<dbReference type="PANTHER" id="PTHR43827">
    <property type="entry name" value="2,5-DIKETO-D-GLUCONIC ACID REDUCTASE"/>
    <property type="match status" value="1"/>
</dbReference>